<proteinExistence type="predicted"/>
<feature type="signal peptide" evidence="1">
    <location>
        <begin position="1"/>
        <end position="18"/>
    </location>
</feature>
<evidence type="ECO:0000313" key="3">
    <source>
        <dbReference type="Proteomes" id="UP000093796"/>
    </source>
</evidence>
<reference evidence="2 3" key="1">
    <citation type="submission" date="2016-05" db="EMBL/GenBank/DDBJ databases">
        <title>Genome sequencing of Acetobacter pasteurianus strain SRCM100623.</title>
        <authorList>
            <person name="Song Y.R."/>
        </authorList>
    </citation>
    <scope>NUCLEOTIDE SEQUENCE [LARGE SCALE GENOMIC DNA]</scope>
    <source>
        <strain evidence="2 3">SRCM100623</strain>
    </source>
</reference>
<feature type="chain" id="PRO_5008289217" description="Lipoprotein" evidence="1">
    <location>
        <begin position="19"/>
        <end position="126"/>
    </location>
</feature>
<organism evidence="2 3">
    <name type="scientific">Acetobacter pasteurianus</name>
    <name type="common">Acetobacter turbidans</name>
    <dbReference type="NCBI Taxonomy" id="438"/>
    <lineage>
        <taxon>Bacteria</taxon>
        <taxon>Pseudomonadati</taxon>
        <taxon>Pseudomonadota</taxon>
        <taxon>Alphaproteobacteria</taxon>
        <taxon>Acetobacterales</taxon>
        <taxon>Acetobacteraceae</taxon>
        <taxon>Acetobacter</taxon>
    </lineage>
</organism>
<keyword evidence="1" id="KW-0732">Signal</keyword>
<evidence type="ECO:0000256" key="1">
    <source>
        <dbReference type="SAM" id="SignalP"/>
    </source>
</evidence>
<dbReference type="AlphaFoldDB" id="A0A1A0D7F5"/>
<name>A0A1A0D7F5_ACEPA</name>
<dbReference type="EMBL" id="LYUD01000114">
    <property type="protein sequence ID" value="OAZ71089.1"/>
    <property type="molecule type" value="Genomic_DNA"/>
</dbReference>
<evidence type="ECO:0000313" key="2">
    <source>
        <dbReference type="EMBL" id="OAZ71089.1"/>
    </source>
</evidence>
<dbReference type="OrthoDB" id="7220047at2"/>
<sequence>MKKAFLALGLLPLLAACGATPQAKLNQTVFDVDSSYHVLAQPIPDAIKGNVPGIVLTDTQKDIAKRASQTVFNEISSLETSIENGNSITQTGVNALQTDFLSFETCWAGLKTGTTPDACAALGGSK</sequence>
<dbReference type="PROSITE" id="PS51257">
    <property type="entry name" value="PROKAR_LIPOPROTEIN"/>
    <property type="match status" value="1"/>
</dbReference>
<gene>
    <name evidence="2" type="ORF">SRCM100623_02156</name>
</gene>
<accession>A0A1A0D7F5</accession>
<dbReference type="Proteomes" id="UP000093796">
    <property type="component" value="Unassembled WGS sequence"/>
</dbReference>
<protein>
    <recommendedName>
        <fullName evidence="4">Lipoprotein</fullName>
    </recommendedName>
</protein>
<comment type="caution">
    <text evidence="2">The sequence shown here is derived from an EMBL/GenBank/DDBJ whole genome shotgun (WGS) entry which is preliminary data.</text>
</comment>
<dbReference type="PATRIC" id="fig|438.15.peg.2391"/>
<dbReference type="RefSeq" id="WP_064776282.1">
    <property type="nucleotide sequence ID" value="NZ_LYUD01000114.1"/>
</dbReference>
<evidence type="ECO:0008006" key="4">
    <source>
        <dbReference type="Google" id="ProtNLM"/>
    </source>
</evidence>